<evidence type="ECO:0000313" key="2">
    <source>
        <dbReference type="Proteomes" id="UP001165064"/>
    </source>
</evidence>
<proteinExistence type="predicted"/>
<dbReference type="Proteomes" id="UP001165064">
    <property type="component" value="Unassembled WGS sequence"/>
</dbReference>
<protein>
    <submittedName>
        <fullName evidence="1">Unnamed protein product</fullName>
    </submittedName>
</protein>
<name>A0ACB5TPZ7_AMBMO</name>
<gene>
    <name evidence="1" type="ORF">Amon02_000920500</name>
</gene>
<sequence length="246" mass="28000">MKNNRVLVDDIKSQEKDIQLQQQANREQQDNNWRTPTGLEYPSTAMQTELNPSVGYTSDSGIAILPSSLPQIHRAFMLQSFPELAGIQPISTKKSKTRWHFGIRSRSYPLDVMGEIYRALKNLGAEWTRPSEEELWTIKVRWKYCPVSVPDGAVDQEMGQGNGDAEDGGIEQKNVAVSCVRADLMKMQIQLFQLEPNNYLVDFKFDGWESNDQHDKDEDEISSFSAYPFLHLATRLIMELAVNSQG</sequence>
<organism evidence="1 2">
    <name type="scientific">Ambrosiozyma monospora</name>
    <name type="common">Yeast</name>
    <name type="synonym">Endomycopsis monosporus</name>
    <dbReference type="NCBI Taxonomy" id="43982"/>
    <lineage>
        <taxon>Eukaryota</taxon>
        <taxon>Fungi</taxon>
        <taxon>Dikarya</taxon>
        <taxon>Ascomycota</taxon>
        <taxon>Saccharomycotina</taxon>
        <taxon>Pichiomycetes</taxon>
        <taxon>Pichiales</taxon>
        <taxon>Pichiaceae</taxon>
        <taxon>Ambrosiozyma</taxon>
    </lineage>
</organism>
<keyword evidence="2" id="KW-1185">Reference proteome</keyword>
<evidence type="ECO:0000313" key="1">
    <source>
        <dbReference type="EMBL" id="GME92948.1"/>
    </source>
</evidence>
<comment type="caution">
    <text evidence="1">The sequence shown here is derived from an EMBL/GenBank/DDBJ whole genome shotgun (WGS) entry which is preliminary data.</text>
</comment>
<dbReference type="EMBL" id="BSXS01008567">
    <property type="protein sequence ID" value="GME92948.1"/>
    <property type="molecule type" value="Genomic_DNA"/>
</dbReference>
<reference evidence="1" key="1">
    <citation type="submission" date="2023-04" db="EMBL/GenBank/DDBJ databases">
        <title>Ambrosiozyma monospora NBRC 10751.</title>
        <authorList>
            <person name="Ichikawa N."/>
            <person name="Sato H."/>
            <person name="Tonouchi N."/>
        </authorList>
    </citation>
    <scope>NUCLEOTIDE SEQUENCE</scope>
    <source>
        <strain evidence="1">NBRC 10751</strain>
    </source>
</reference>
<accession>A0ACB5TPZ7</accession>